<dbReference type="EMBL" id="ADBJ01000050">
    <property type="protein sequence ID" value="EFA76064.1"/>
    <property type="molecule type" value="Genomic_DNA"/>
</dbReference>
<proteinExistence type="predicted"/>
<dbReference type="GO" id="GO:0005789">
    <property type="term" value="C:endoplasmic reticulum membrane"/>
    <property type="evidence" value="ECO:0007669"/>
    <property type="project" value="UniProtKB-SubCell"/>
</dbReference>
<evidence type="ECO:0000256" key="8">
    <source>
        <dbReference type="ARBA" id="ARBA00022989"/>
    </source>
</evidence>
<feature type="compositionally biased region" description="Basic and acidic residues" evidence="11">
    <location>
        <begin position="17"/>
        <end position="28"/>
    </location>
</feature>
<feature type="transmembrane region" description="Helical" evidence="12">
    <location>
        <begin position="135"/>
        <end position="153"/>
    </location>
</feature>
<feature type="compositionally biased region" description="Low complexity" evidence="11">
    <location>
        <begin position="30"/>
        <end position="45"/>
    </location>
</feature>
<feature type="compositionally biased region" description="Polar residues" evidence="11">
    <location>
        <begin position="1"/>
        <end position="13"/>
    </location>
</feature>
<dbReference type="InterPro" id="IPR007873">
    <property type="entry name" value="Glycosyltransferase_ALG3"/>
</dbReference>
<feature type="transmembrane region" description="Helical" evidence="12">
    <location>
        <begin position="107"/>
        <end position="123"/>
    </location>
</feature>
<accession>D3BRN2</accession>
<keyword evidence="14" id="KW-1185">Reference proteome</keyword>
<evidence type="ECO:0000256" key="3">
    <source>
        <dbReference type="ARBA" id="ARBA00011964"/>
    </source>
</evidence>
<name>D3BRN2_HETP5</name>
<dbReference type="AlphaFoldDB" id="D3BRN2"/>
<reference evidence="13 14" key="1">
    <citation type="journal article" date="2011" name="Genome Res.">
        <title>Phylogeny-wide analysis of social amoeba genomes highlights ancient origins for complex intercellular communication.</title>
        <authorList>
            <person name="Heidel A.J."/>
            <person name="Lawal H.M."/>
            <person name="Felder M."/>
            <person name="Schilde C."/>
            <person name="Helps N.R."/>
            <person name="Tunggal B."/>
            <person name="Rivero F."/>
            <person name="John U."/>
            <person name="Schleicher M."/>
            <person name="Eichinger L."/>
            <person name="Platzer M."/>
            <person name="Noegel A.A."/>
            <person name="Schaap P."/>
            <person name="Gloeckner G."/>
        </authorList>
    </citation>
    <scope>NUCLEOTIDE SEQUENCE [LARGE SCALE GENOMIC DNA]</scope>
    <source>
        <strain evidence="14">ATCC 26659 / Pp 5 / PN500</strain>
    </source>
</reference>
<evidence type="ECO:0000256" key="4">
    <source>
        <dbReference type="ARBA" id="ARBA00022676"/>
    </source>
</evidence>
<comment type="caution">
    <text evidence="13">The sequence shown here is derived from an EMBL/GenBank/DDBJ whole genome shotgun (WGS) entry which is preliminary data.</text>
</comment>
<keyword evidence="6 12" id="KW-0812">Transmembrane</keyword>
<keyword evidence="4" id="KW-0328">Glycosyltransferase</keyword>
<sequence length="249" mass="27755">MSSKVTSRGNRNSGGVVDHHRNDDDDRVATTNTTKKTHTTSSGNSNSSFYKKVVSILNDMCDVAINYLVVTKVEYTEIDWSTYMQQITLFMNGERDYTKLEGDTGPVVYPAGFIYVFAVLRQLTDLGANIGRAQIIFAALAVATSALVFAIYGRDRKHVPGYVLAFLILSKRIHSIFGLRLFNDGLTMFRGSQHQDECTVVRASTSTTAPPNLRNRLDNSASWHLWIAATGDWRAIPRQSPSQLLDTRL</sequence>
<evidence type="ECO:0000313" key="13">
    <source>
        <dbReference type="EMBL" id="EFA76064.1"/>
    </source>
</evidence>
<dbReference type="PANTHER" id="PTHR12646:SF0">
    <property type="entry name" value="DOL-P-MAN:MAN(5)GLCNAC(2)-PP-DOL ALPHA-1,3-MANNOSYLTRANSFERASE"/>
    <property type="match status" value="1"/>
</dbReference>
<comment type="subcellular location">
    <subcellularLocation>
        <location evidence="1">Endoplasmic reticulum membrane</location>
        <topology evidence="1">Multi-pass membrane protein</topology>
    </subcellularLocation>
</comment>
<dbReference type="EC" id="2.4.1.258" evidence="3"/>
<evidence type="ECO:0000256" key="12">
    <source>
        <dbReference type="SAM" id="Phobius"/>
    </source>
</evidence>
<dbReference type="InParanoid" id="D3BRN2"/>
<evidence type="ECO:0000256" key="10">
    <source>
        <dbReference type="ARBA" id="ARBA00049506"/>
    </source>
</evidence>
<dbReference type="GO" id="GO:0052925">
    <property type="term" value="F:dol-P-Man:Man(5)GlcNAc(2)-PP-Dol alpha-1,3-mannosyltransferase activity"/>
    <property type="evidence" value="ECO:0007669"/>
    <property type="project" value="UniProtKB-EC"/>
</dbReference>
<feature type="region of interest" description="Disordered" evidence="11">
    <location>
        <begin position="1"/>
        <end position="45"/>
    </location>
</feature>
<gene>
    <name evidence="13" type="primary">alg3</name>
    <name evidence="13" type="ORF">PPL_10643</name>
</gene>
<evidence type="ECO:0000256" key="9">
    <source>
        <dbReference type="ARBA" id="ARBA00023136"/>
    </source>
</evidence>
<evidence type="ECO:0000313" key="14">
    <source>
        <dbReference type="Proteomes" id="UP000001396"/>
    </source>
</evidence>
<keyword evidence="9 12" id="KW-0472">Membrane</keyword>
<evidence type="ECO:0000256" key="2">
    <source>
        <dbReference type="ARBA" id="ARBA00004922"/>
    </source>
</evidence>
<evidence type="ECO:0000256" key="5">
    <source>
        <dbReference type="ARBA" id="ARBA00022679"/>
    </source>
</evidence>
<comment type="pathway">
    <text evidence="2">Protein modification; protein glycosylation.</text>
</comment>
<keyword evidence="5 13" id="KW-0808">Transferase</keyword>
<dbReference type="PANTHER" id="PTHR12646">
    <property type="entry name" value="NOT56 - RELATED"/>
    <property type="match status" value="1"/>
</dbReference>
<organism evidence="13 14">
    <name type="scientific">Heterostelium pallidum (strain ATCC 26659 / Pp 5 / PN500)</name>
    <name type="common">Cellular slime mold</name>
    <name type="synonym">Polysphondylium pallidum</name>
    <dbReference type="NCBI Taxonomy" id="670386"/>
    <lineage>
        <taxon>Eukaryota</taxon>
        <taxon>Amoebozoa</taxon>
        <taxon>Evosea</taxon>
        <taxon>Eumycetozoa</taxon>
        <taxon>Dictyostelia</taxon>
        <taxon>Acytosteliales</taxon>
        <taxon>Acytosteliaceae</taxon>
        <taxon>Heterostelium</taxon>
    </lineage>
</organism>
<evidence type="ECO:0000256" key="7">
    <source>
        <dbReference type="ARBA" id="ARBA00022824"/>
    </source>
</evidence>
<dbReference type="RefSeq" id="XP_020428198.1">
    <property type="nucleotide sequence ID" value="XM_020581411.1"/>
</dbReference>
<dbReference type="STRING" id="670386.D3BRN2"/>
<evidence type="ECO:0000256" key="1">
    <source>
        <dbReference type="ARBA" id="ARBA00004477"/>
    </source>
</evidence>
<keyword evidence="7" id="KW-0256">Endoplasmic reticulum</keyword>
<keyword evidence="8 12" id="KW-1133">Transmembrane helix</keyword>
<dbReference type="Proteomes" id="UP000001396">
    <property type="component" value="Unassembled WGS sequence"/>
</dbReference>
<evidence type="ECO:0000256" key="6">
    <source>
        <dbReference type="ARBA" id="ARBA00022692"/>
    </source>
</evidence>
<comment type="catalytic activity">
    <reaction evidence="10">
        <text>an alpha-D-Man-(1-&gt;2)-alpha-D-Man-(1-&gt;2)-alpha-D-Man-(1-&gt;3)-[alpha-D-Man-(1-&gt;6)]-beta-D-Man-(1-&gt;4)-beta-D-GlcNAc-(1-&gt;4)-alpha-D-GlcNAc-diphospho-di-trans,poly-cis-dolichol + a di-trans,poly-cis-dolichyl beta-D-mannosyl phosphate = an alpha-D-Man-(1-&gt;2)-alpha-D-Man-(1-&gt;2)-alpha-D-Man-(1-&gt;3)-[alpha-D-Man-(1-&gt;3)-alpha-D-Man-(1-&gt;6)]-beta-D-Man-(1-&gt;4)-beta-D-GlcNAc-(1-&gt;4)-alpha-D-GlcNAc-diphospho-di-trans,poly-cis-dolichol + a di-trans,poly-cis-dolichyl phosphate + H(+)</text>
        <dbReference type="Rhea" id="RHEA:29527"/>
        <dbReference type="Rhea" id="RHEA-COMP:19498"/>
        <dbReference type="Rhea" id="RHEA-COMP:19501"/>
        <dbReference type="Rhea" id="RHEA-COMP:19516"/>
        <dbReference type="Rhea" id="RHEA-COMP:19517"/>
        <dbReference type="ChEBI" id="CHEBI:15378"/>
        <dbReference type="ChEBI" id="CHEBI:57683"/>
        <dbReference type="ChEBI" id="CHEBI:58211"/>
        <dbReference type="ChEBI" id="CHEBI:132515"/>
        <dbReference type="ChEBI" id="CHEBI:132516"/>
        <dbReference type="EC" id="2.4.1.258"/>
    </reaction>
    <physiologicalReaction direction="left-to-right" evidence="10">
        <dbReference type="Rhea" id="RHEA:29528"/>
    </physiologicalReaction>
</comment>
<dbReference type="Pfam" id="PF05208">
    <property type="entry name" value="ALG3"/>
    <property type="match status" value="1"/>
</dbReference>
<dbReference type="GeneID" id="31366112"/>
<protein>
    <recommendedName>
        <fullName evidence="3">dolichyl-P-Man:Man5GlcNAc2-PP-dolichol alpha-1,3-mannosyltransferase</fullName>
        <ecNumber evidence="3">2.4.1.258</ecNumber>
    </recommendedName>
</protein>
<evidence type="ECO:0000256" key="11">
    <source>
        <dbReference type="SAM" id="MobiDB-lite"/>
    </source>
</evidence>